<feature type="transmembrane region" description="Helical" evidence="6">
    <location>
        <begin position="395"/>
        <end position="415"/>
    </location>
</feature>
<feature type="transmembrane region" description="Helical" evidence="6">
    <location>
        <begin position="720"/>
        <end position="743"/>
    </location>
</feature>
<keyword evidence="10" id="KW-1185">Reference proteome</keyword>
<proteinExistence type="predicted"/>
<accession>A0A3S2YB11</accession>
<keyword evidence="5 6" id="KW-0472">Membrane</keyword>
<dbReference type="Proteomes" id="UP000282837">
    <property type="component" value="Unassembled WGS sequence"/>
</dbReference>
<feature type="transmembrane region" description="Helical" evidence="6">
    <location>
        <begin position="421"/>
        <end position="441"/>
    </location>
</feature>
<dbReference type="GO" id="GO:0005886">
    <property type="term" value="C:plasma membrane"/>
    <property type="evidence" value="ECO:0007669"/>
    <property type="project" value="UniProtKB-SubCell"/>
</dbReference>
<feature type="transmembrane region" description="Helical" evidence="6">
    <location>
        <begin position="473"/>
        <end position="494"/>
    </location>
</feature>
<evidence type="ECO:0000256" key="3">
    <source>
        <dbReference type="ARBA" id="ARBA00022692"/>
    </source>
</evidence>
<feature type="transmembrane region" description="Helical" evidence="6">
    <location>
        <begin position="353"/>
        <end position="375"/>
    </location>
</feature>
<feature type="domain" description="ABC3 transporter permease C-terminal" evidence="7">
    <location>
        <begin position="259"/>
        <end position="373"/>
    </location>
</feature>
<feature type="transmembrane region" description="Helical" evidence="6">
    <location>
        <begin position="810"/>
        <end position="833"/>
    </location>
</feature>
<evidence type="ECO:0000313" key="10">
    <source>
        <dbReference type="Proteomes" id="UP000282837"/>
    </source>
</evidence>
<feature type="transmembrane region" description="Helical" evidence="6">
    <location>
        <begin position="300"/>
        <end position="333"/>
    </location>
</feature>
<evidence type="ECO:0000256" key="5">
    <source>
        <dbReference type="ARBA" id="ARBA00023136"/>
    </source>
</evidence>
<evidence type="ECO:0000259" key="7">
    <source>
        <dbReference type="Pfam" id="PF02687"/>
    </source>
</evidence>
<feature type="domain" description="ABC3 transporter permease C-terminal" evidence="7">
    <location>
        <begin position="724"/>
        <end position="834"/>
    </location>
</feature>
<keyword evidence="3 6" id="KW-0812">Transmembrane</keyword>
<feature type="domain" description="MacB-like periplasmic core" evidence="8">
    <location>
        <begin position="27"/>
        <end position="225"/>
    </location>
</feature>
<comment type="caution">
    <text evidence="9">The sequence shown here is derived from an EMBL/GenBank/DDBJ whole genome shotgun (WGS) entry which is preliminary data.</text>
</comment>
<evidence type="ECO:0000256" key="4">
    <source>
        <dbReference type="ARBA" id="ARBA00022989"/>
    </source>
</evidence>
<reference evidence="9 10" key="1">
    <citation type="submission" date="2019-01" db="EMBL/GenBank/DDBJ databases">
        <authorList>
            <person name="Chen W.-M."/>
        </authorList>
    </citation>
    <scope>NUCLEOTIDE SEQUENCE [LARGE SCALE GENOMIC DNA]</scope>
    <source>
        <strain evidence="9 10">FSY-9</strain>
    </source>
</reference>
<dbReference type="PANTHER" id="PTHR30287:SF1">
    <property type="entry name" value="INNER MEMBRANE PROTEIN"/>
    <property type="match status" value="1"/>
</dbReference>
<protein>
    <submittedName>
        <fullName evidence="9">FtsX-like permease family protein</fullName>
    </submittedName>
</protein>
<evidence type="ECO:0000256" key="6">
    <source>
        <dbReference type="SAM" id="Phobius"/>
    </source>
</evidence>
<dbReference type="InterPro" id="IPR003838">
    <property type="entry name" value="ABC3_permease_C"/>
</dbReference>
<evidence type="ECO:0000256" key="1">
    <source>
        <dbReference type="ARBA" id="ARBA00004651"/>
    </source>
</evidence>
<keyword evidence="4 6" id="KW-1133">Transmembrane helix</keyword>
<dbReference type="InterPro" id="IPR038766">
    <property type="entry name" value="Membrane_comp_ABC_pdt"/>
</dbReference>
<organism evidence="9 10">
    <name type="scientific">Novosphingobium umbonatum</name>
    <dbReference type="NCBI Taxonomy" id="1908524"/>
    <lineage>
        <taxon>Bacteria</taxon>
        <taxon>Pseudomonadati</taxon>
        <taxon>Pseudomonadota</taxon>
        <taxon>Alphaproteobacteria</taxon>
        <taxon>Sphingomonadales</taxon>
        <taxon>Sphingomonadaceae</taxon>
        <taxon>Novosphingobium</taxon>
    </lineage>
</organism>
<comment type="subcellular location">
    <subcellularLocation>
        <location evidence="1">Cell membrane</location>
        <topology evidence="1">Multi-pass membrane protein</topology>
    </subcellularLocation>
</comment>
<dbReference type="PANTHER" id="PTHR30287">
    <property type="entry name" value="MEMBRANE COMPONENT OF PREDICTED ABC SUPERFAMILY METABOLITE UPTAKE TRANSPORTER"/>
    <property type="match status" value="1"/>
</dbReference>
<feature type="transmembrane region" description="Helical" evidence="6">
    <location>
        <begin position="255"/>
        <end position="279"/>
    </location>
</feature>
<dbReference type="RefSeq" id="WP_127705032.1">
    <property type="nucleotide sequence ID" value="NZ_SACO01000001.1"/>
</dbReference>
<name>A0A3S2YB11_9SPHN</name>
<dbReference type="Pfam" id="PF02687">
    <property type="entry name" value="FtsX"/>
    <property type="match status" value="2"/>
</dbReference>
<dbReference type="AlphaFoldDB" id="A0A3S2YB11"/>
<feature type="transmembrane region" description="Helical" evidence="6">
    <location>
        <begin position="764"/>
        <end position="790"/>
    </location>
</feature>
<keyword evidence="2" id="KW-1003">Cell membrane</keyword>
<evidence type="ECO:0000256" key="2">
    <source>
        <dbReference type="ARBA" id="ARBA00022475"/>
    </source>
</evidence>
<evidence type="ECO:0000313" key="9">
    <source>
        <dbReference type="EMBL" id="RVU07554.1"/>
    </source>
</evidence>
<dbReference type="EMBL" id="SACO01000001">
    <property type="protein sequence ID" value="RVU07554.1"/>
    <property type="molecule type" value="Genomic_DNA"/>
</dbReference>
<dbReference type="OrthoDB" id="9775544at2"/>
<gene>
    <name evidence="9" type="ORF">EOE18_00195</name>
</gene>
<dbReference type="InterPro" id="IPR025857">
    <property type="entry name" value="MacB_PCD"/>
</dbReference>
<evidence type="ECO:0000259" key="8">
    <source>
        <dbReference type="Pfam" id="PF12704"/>
    </source>
</evidence>
<sequence>MSLSWSAAWRIARRELSARFKGLRLLLACLFLGVGALAAIGSLTTAISQGLAAKGRTILGGDVQITVWQRPFTVEERKALSAYGTLSDGQRMQAMASHADNAAPVQLKAVDAAWPLVGRLTLSDGRQVGAPPQGSAWIASGAAARLGLKAGDQFTIAGQPLRVGGIIATEPDGLGEGFALGPTVIVPMGFPDAAGLTATGAMFRSRLRMACAATCNPQAIADALTARFPEAGLDIRTRDKATPGTESFITRMGDFLVLLGLAALLIAGLGIGGGTASYLEARRGVIATLKVLGATSGDIARIYVLQILAAAGVGALAGLAAGVAILPLLARLLADVLPVMDGPVLAPWALSRAALWGLLVALVFAAPPLAAARHFPAMALLRARVSPVGGWRRGASLPVLGGVAAIVGLAFLGGGDSKTTAIFLGGAGAAFGLLGGLGWLVRWVAAHMPRPRGVIARQALANLHRPGAQTGRLVTALGFGLTAFVLLAVVQTSLDANIAARVPQKAPDYFVIDLQPQDEPALRSIVEQSAKGASVRSVPTLRGAILSYGPEGQQTRVSDMKDIPQDAWQLKGERGLTFADDIPEGNVITQGAWWPKGYSGEPLVSIDDKLASATGLKVGDRITVGLLGVERSARIASLRRIDWQSFGFNYVLVFSPNALTGAPFKLAATVNLPPFTPTKGAKANDGLLRALTKSFPTASVVEVGPLLRDARGLLTQLANAILAAASVAVLAGIAVLLGALAAARASRAYDNTILRVLGASQRQLLGLLLAEYGALALLLALVALALGSGLGWLVVVQLFSFDFMPDWGRVLMVLGAGLALVMAFALGGSLPVLRTRPAAALREL</sequence>
<dbReference type="Pfam" id="PF12704">
    <property type="entry name" value="MacB_PCD"/>
    <property type="match status" value="1"/>
</dbReference>